<protein>
    <submittedName>
        <fullName evidence="2">Uncharacterized protein</fullName>
    </submittedName>
</protein>
<evidence type="ECO:0000313" key="2">
    <source>
        <dbReference type="EMBL" id="RGI96990.1"/>
    </source>
</evidence>
<feature type="transmembrane region" description="Helical" evidence="1">
    <location>
        <begin position="6"/>
        <end position="23"/>
    </location>
</feature>
<keyword evidence="1" id="KW-0812">Transmembrane</keyword>
<accession>A0A374P145</accession>
<gene>
    <name evidence="2" type="ORF">DXD79_28625</name>
</gene>
<proteinExistence type="predicted"/>
<sequence>MVPIGFLLFIYLAPVIIKSFLFMAKSPIIDSIKGLYLVFLRMSNSLFIIILRFHSKIIKKPVKFKEVAL</sequence>
<dbReference type="AlphaFoldDB" id="A0A374P145"/>
<reference evidence="2 3" key="1">
    <citation type="submission" date="2018-08" db="EMBL/GenBank/DDBJ databases">
        <title>A genome reference for cultivated species of the human gut microbiota.</title>
        <authorList>
            <person name="Zou Y."/>
            <person name="Xue W."/>
            <person name="Luo G."/>
        </authorList>
    </citation>
    <scope>NUCLEOTIDE SEQUENCE [LARGE SCALE GENOMIC DNA]</scope>
    <source>
        <strain evidence="2 3">TM09-12</strain>
    </source>
</reference>
<comment type="caution">
    <text evidence="2">The sequence shown here is derived from an EMBL/GenBank/DDBJ whole genome shotgun (WGS) entry which is preliminary data.</text>
</comment>
<evidence type="ECO:0000313" key="3">
    <source>
        <dbReference type="Proteomes" id="UP000263014"/>
    </source>
</evidence>
<evidence type="ECO:0000256" key="1">
    <source>
        <dbReference type="SAM" id="Phobius"/>
    </source>
</evidence>
<name>A0A374P145_9FIRM</name>
<organism evidence="2 3">
    <name type="scientific">Hungatella hathewayi</name>
    <dbReference type="NCBI Taxonomy" id="154046"/>
    <lineage>
        <taxon>Bacteria</taxon>
        <taxon>Bacillati</taxon>
        <taxon>Bacillota</taxon>
        <taxon>Clostridia</taxon>
        <taxon>Lachnospirales</taxon>
        <taxon>Lachnospiraceae</taxon>
        <taxon>Hungatella</taxon>
    </lineage>
</organism>
<dbReference type="EMBL" id="QSON01000021">
    <property type="protein sequence ID" value="RGI96990.1"/>
    <property type="molecule type" value="Genomic_DNA"/>
</dbReference>
<keyword evidence="1" id="KW-0472">Membrane</keyword>
<feature type="transmembrane region" description="Helical" evidence="1">
    <location>
        <begin position="35"/>
        <end position="54"/>
    </location>
</feature>
<dbReference type="Proteomes" id="UP000263014">
    <property type="component" value="Unassembled WGS sequence"/>
</dbReference>
<keyword evidence="1" id="KW-1133">Transmembrane helix</keyword>